<evidence type="ECO:0000313" key="3">
    <source>
        <dbReference type="EMBL" id="MBM7586927.1"/>
    </source>
</evidence>
<comment type="similarity">
    <text evidence="1">Belongs to the NAD(P)-dependent epimerase/dehydratase family.</text>
</comment>
<proteinExistence type="inferred from homology"/>
<dbReference type="EMBL" id="JAFBDZ010000003">
    <property type="protein sequence ID" value="MBM7586927.1"/>
    <property type="molecule type" value="Genomic_DNA"/>
</dbReference>
<keyword evidence="4" id="KW-1185">Reference proteome</keyword>
<name>A0ABS2NGE0_9BACI</name>
<reference evidence="3 4" key="1">
    <citation type="submission" date="2021-01" db="EMBL/GenBank/DDBJ databases">
        <title>Genomic Encyclopedia of Type Strains, Phase IV (KMG-IV): sequencing the most valuable type-strain genomes for metagenomic binning, comparative biology and taxonomic classification.</title>
        <authorList>
            <person name="Goeker M."/>
        </authorList>
    </citation>
    <scope>NUCLEOTIDE SEQUENCE [LARGE SCALE GENOMIC DNA]</scope>
    <source>
        <strain evidence="3 4">DSM 24834</strain>
    </source>
</reference>
<dbReference type="Proteomes" id="UP001646157">
    <property type="component" value="Unassembled WGS sequence"/>
</dbReference>
<keyword evidence="3" id="KW-0413">Isomerase</keyword>
<dbReference type="GO" id="GO:0003978">
    <property type="term" value="F:UDP-glucose 4-epimerase activity"/>
    <property type="evidence" value="ECO:0007669"/>
    <property type="project" value="UniProtKB-EC"/>
</dbReference>
<dbReference type="InterPro" id="IPR001509">
    <property type="entry name" value="Epimerase_deHydtase"/>
</dbReference>
<feature type="domain" description="NAD-dependent epimerase/dehydratase" evidence="2">
    <location>
        <begin position="4"/>
        <end position="233"/>
    </location>
</feature>
<dbReference type="PANTHER" id="PTHR43000">
    <property type="entry name" value="DTDP-D-GLUCOSE 4,6-DEHYDRATASE-RELATED"/>
    <property type="match status" value="1"/>
</dbReference>
<sequence length="304" mass="33609">MKAIVTGGAGFIGSHLVEALINKGVVVHVIDNYSTGKHSNIHPLAIPHNMDICSIETKNLIVNEKPDLLFHLAAQADVEHSTLNPYFDADVNIMGTINLLEACKEASVKKFIFSSTSAVYGDTGKKIIHEEDFTLPISYYGLSKLSAEHYIKLYNNIFGQSYTILRYGNVYGPRQTAKGEGGVIAVFLKKMKNNDSLKVHGDGMQTRDYIYVKDVASANIAAIENGKNGTFQICTGKSTSIIDLIRILDNTHLKDLHYIHTNERVGDIKHSCLANSKAINELKWTPDYDIKSGVLETYKISMNS</sequence>
<dbReference type="Pfam" id="PF01370">
    <property type="entry name" value="Epimerase"/>
    <property type="match status" value="1"/>
</dbReference>
<organism evidence="3 4">
    <name type="scientific">Rossellomorea pakistanensis</name>
    <dbReference type="NCBI Taxonomy" id="992288"/>
    <lineage>
        <taxon>Bacteria</taxon>
        <taxon>Bacillati</taxon>
        <taxon>Bacillota</taxon>
        <taxon>Bacilli</taxon>
        <taxon>Bacillales</taxon>
        <taxon>Bacillaceae</taxon>
        <taxon>Rossellomorea</taxon>
    </lineage>
</organism>
<comment type="caution">
    <text evidence="3">The sequence shown here is derived from an EMBL/GenBank/DDBJ whole genome shotgun (WGS) entry which is preliminary data.</text>
</comment>
<gene>
    <name evidence="3" type="ORF">JOC86_003479</name>
</gene>
<dbReference type="Gene3D" id="3.40.50.720">
    <property type="entry name" value="NAD(P)-binding Rossmann-like Domain"/>
    <property type="match status" value="1"/>
</dbReference>
<dbReference type="InterPro" id="IPR036291">
    <property type="entry name" value="NAD(P)-bd_dom_sf"/>
</dbReference>
<evidence type="ECO:0000256" key="1">
    <source>
        <dbReference type="ARBA" id="ARBA00007637"/>
    </source>
</evidence>
<dbReference type="RefSeq" id="WP_205174094.1">
    <property type="nucleotide sequence ID" value="NZ_JAFBDZ010000003.1"/>
</dbReference>
<dbReference type="SUPFAM" id="SSF51735">
    <property type="entry name" value="NAD(P)-binding Rossmann-fold domains"/>
    <property type="match status" value="1"/>
</dbReference>
<dbReference type="EC" id="5.1.3.2" evidence="3"/>
<evidence type="ECO:0000313" key="4">
    <source>
        <dbReference type="Proteomes" id="UP001646157"/>
    </source>
</evidence>
<accession>A0ABS2NGE0</accession>
<protein>
    <submittedName>
        <fullName evidence="3">UDP-glucose 4-epimerase</fullName>
        <ecNumber evidence="3">5.1.3.2</ecNumber>
    </submittedName>
</protein>
<evidence type="ECO:0000259" key="2">
    <source>
        <dbReference type="Pfam" id="PF01370"/>
    </source>
</evidence>